<protein>
    <submittedName>
        <fullName evidence="1">TMV resistance protein N-like</fullName>
    </submittedName>
</protein>
<comment type="caution">
    <text evidence="1">The sequence shown here is derived from an EMBL/GenBank/DDBJ whole genome shotgun (WGS) entry which is preliminary data.</text>
</comment>
<dbReference type="SUPFAM" id="SSF52058">
    <property type="entry name" value="L domain-like"/>
    <property type="match status" value="1"/>
</dbReference>
<dbReference type="AlphaFoldDB" id="A0A392QJP2"/>
<sequence length="84" mass="9430">MTSLTTLVADNTAITRVPFALSWMSPRNGILSLVQTFAGTSSLEFLDEQNDSFYGLPSVFKDLQDLQRLWLKFESEAQLNQTLA</sequence>
<organism evidence="1 2">
    <name type="scientific">Trifolium medium</name>
    <dbReference type="NCBI Taxonomy" id="97028"/>
    <lineage>
        <taxon>Eukaryota</taxon>
        <taxon>Viridiplantae</taxon>
        <taxon>Streptophyta</taxon>
        <taxon>Embryophyta</taxon>
        <taxon>Tracheophyta</taxon>
        <taxon>Spermatophyta</taxon>
        <taxon>Magnoliopsida</taxon>
        <taxon>eudicotyledons</taxon>
        <taxon>Gunneridae</taxon>
        <taxon>Pentapetalae</taxon>
        <taxon>rosids</taxon>
        <taxon>fabids</taxon>
        <taxon>Fabales</taxon>
        <taxon>Fabaceae</taxon>
        <taxon>Papilionoideae</taxon>
        <taxon>50 kb inversion clade</taxon>
        <taxon>NPAAA clade</taxon>
        <taxon>Hologalegina</taxon>
        <taxon>IRL clade</taxon>
        <taxon>Trifolieae</taxon>
        <taxon>Trifolium</taxon>
    </lineage>
</organism>
<name>A0A392QJP2_9FABA</name>
<reference evidence="1 2" key="1">
    <citation type="journal article" date="2018" name="Front. Plant Sci.">
        <title>Red Clover (Trifolium pratense) and Zigzag Clover (T. medium) - A Picture of Genomic Similarities and Differences.</title>
        <authorList>
            <person name="Dluhosova J."/>
            <person name="Istvanek J."/>
            <person name="Nedelnik J."/>
            <person name="Repkova J."/>
        </authorList>
    </citation>
    <scope>NUCLEOTIDE SEQUENCE [LARGE SCALE GENOMIC DNA]</scope>
    <source>
        <strain evidence="2">cv. 10/8</strain>
        <tissue evidence="1">Leaf</tissue>
    </source>
</reference>
<evidence type="ECO:0000313" key="1">
    <source>
        <dbReference type="EMBL" id="MCI24072.1"/>
    </source>
</evidence>
<proteinExistence type="predicted"/>
<keyword evidence="2" id="KW-1185">Reference proteome</keyword>
<accession>A0A392QJP2</accession>
<dbReference type="EMBL" id="LXQA010139437">
    <property type="protein sequence ID" value="MCI24072.1"/>
    <property type="molecule type" value="Genomic_DNA"/>
</dbReference>
<evidence type="ECO:0000313" key="2">
    <source>
        <dbReference type="Proteomes" id="UP000265520"/>
    </source>
</evidence>
<feature type="non-terminal residue" evidence="1">
    <location>
        <position position="84"/>
    </location>
</feature>
<dbReference type="Proteomes" id="UP000265520">
    <property type="component" value="Unassembled WGS sequence"/>
</dbReference>